<evidence type="ECO:0000313" key="2">
    <source>
        <dbReference type="EMBL" id="NNG34758.1"/>
    </source>
</evidence>
<feature type="compositionally biased region" description="Polar residues" evidence="1">
    <location>
        <begin position="175"/>
        <end position="187"/>
    </location>
</feature>
<dbReference type="EMBL" id="JABEND010000001">
    <property type="protein sequence ID" value="NNG34758.1"/>
    <property type="molecule type" value="Genomic_DNA"/>
</dbReference>
<evidence type="ECO:0000313" key="3">
    <source>
        <dbReference type="Proteomes" id="UP000562984"/>
    </source>
</evidence>
<feature type="region of interest" description="Disordered" evidence="1">
    <location>
        <begin position="89"/>
        <end position="201"/>
    </location>
</feature>
<evidence type="ECO:0000256" key="1">
    <source>
        <dbReference type="SAM" id="MobiDB-lite"/>
    </source>
</evidence>
<gene>
    <name evidence="2" type="ORF">HKD39_03270</name>
</gene>
<keyword evidence="3" id="KW-1185">Reference proteome</keyword>
<feature type="compositionally biased region" description="Low complexity" evidence="1">
    <location>
        <begin position="95"/>
        <end position="121"/>
    </location>
</feature>
<comment type="caution">
    <text evidence="2">The sequence shown here is derived from an EMBL/GenBank/DDBJ whole genome shotgun (WGS) entry which is preliminary data.</text>
</comment>
<sequence>MMTPAPRTHRRPRLSDDDIAALRAALADGKKPRVTLHGNQFGDGVRGQVLAIGDPTVDGPEFITVRAKLAGTMETLQFGPDELHVGAATRKPRAATKAPATAAPVTKAPATKAAATKVPAPEASTQAPEPPVARPAAPKPTSPAPSSSRSPSPAPAAARSRRPRARQKQPAVTITLASSGEQWTLSATRGGRSLQKSTPVPPGSVLAAARLFDAPALQQAVGDVVAAAKAEAQQRAGQLRDELAQVQSLLDSLDAPKSPRR</sequence>
<proteinExistence type="predicted"/>
<name>A0A849A6N0_9ACTN</name>
<reference evidence="2 3" key="1">
    <citation type="submission" date="2020-05" db="EMBL/GenBank/DDBJ databases">
        <title>Nakamurella sp. DB0629 isolated from air conditioner.</title>
        <authorList>
            <person name="Kim D.H."/>
            <person name="Kim D.-U."/>
        </authorList>
    </citation>
    <scope>NUCLEOTIDE SEQUENCE [LARGE SCALE GENOMIC DNA]</scope>
    <source>
        <strain evidence="2 3">DB0629</strain>
    </source>
</reference>
<feature type="compositionally biased region" description="Pro residues" evidence="1">
    <location>
        <begin position="128"/>
        <end position="143"/>
    </location>
</feature>
<accession>A0A849A6N0</accession>
<protein>
    <submittedName>
        <fullName evidence="2">Uncharacterized protein</fullName>
    </submittedName>
</protein>
<dbReference type="AlphaFoldDB" id="A0A849A6N0"/>
<dbReference type="RefSeq" id="WP_171198343.1">
    <property type="nucleotide sequence ID" value="NZ_JABEND010000001.1"/>
</dbReference>
<dbReference type="Proteomes" id="UP000562984">
    <property type="component" value="Unassembled WGS sequence"/>
</dbReference>
<feature type="compositionally biased region" description="Low complexity" evidence="1">
    <location>
        <begin position="144"/>
        <end position="158"/>
    </location>
</feature>
<organism evidence="2 3">
    <name type="scientific">Nakamurella aerolata</name>
    <dbReference type="NCBI Taxonomy" id="1656892"/>
    <lineage>
        <taxon>Bacteria</taxon>
        <taxon>Bacillati</taxon>
        <taxon>Actinomycetota</taxon>
        <taxon>Actinomycetes</taxon>
        <taxon>Nakamurellales</taxon>
        <taxon>Nakamurellaceae</taxon>
        <taxon>Nakamurella</taxon>
    </lineage>
</organism>